<dbReference type="Gene3D" id="3.40.50.300">
    <property type="entry name" value="P-loop containing nucleotide triphosphate hydrolases"/>
    <property type="match status" value="1"/>
</dbReference>
<evidence type="ECO:0000313" key="4">
    <source>
        <dbReference type="EMBL" id="JAC84127.1"/>
    </source>
</evidence>
<dbReference type="InterPro" id="IPR026983">
    <property type="entry name" value="DHC"/>
</dbReference>
<feature type="non-terminal residue" evidence="4">
    <location>
        <position position="1"/>
    </location>
</feature>
<dbReference type="AlphaFoldDB" id="A0A061SG75"/>
<accession>A0A061SG75</accession>
<dbReference type="GO" id="GO:0030286">
    <property type="term" value="C:dynein complex"/>
    <property type="evidence" value="ECO:0007669"/>
    <property type="project" value="InterPro"/>
</dbReference>
<organism evidence="4">
    <name type="scientific">Tetraselmis sp. GSL018</name>
    <dbReference type="NCBI Taxonomy" id="582737"/>
    <lineage>
        <taxon>Eukaryota</taxon>
        <taxon>Viridiplantae</taxon>
        <taxon>Chlorophyta</taxon>
        <taxon>core chlorophytes</taxon>
        <taxon>Chlorodendrophyceae</taxon>
        <taxon>Chlorodendrales</taxon>
        <taxon>Chlorodendraceae</taxon>
        <taxon>Tetraselmis</taxon>
    </lineage>
</organism>
<proteinExistence type="inferred from homology"/>
<feature type="non-terminal residue" evidence="4">
    <location>
        <position position="517"/>
    </location>
</feature>
<feature type="domain" description="Dynein heavy chain hydrolytic ATP-binding dynein motor region" evidence="3">
    <location>
        <begin position="118"/>
        <end position="422"/>
    </location>
</feature>
<evidence type="ECO:0000256" key="1">
    <source>
        <dbReference type="ARBA" id="ARBA00008887"/>
    </source>
</evidence>
<dbReference type="FunFam" id="1.20.58.1120:FF:000007">
    <property type="entry name" value="Dynein heavy chain 4"/>
    <property type="match status" value="1"/>
</dbReference>
<dbReference type="InterPro" id="IPR027417">
    <property type="entry name" value="P-loop_NTPase"/>
</dbReference>
<dbReference type="GO" id="GO:0007018">
    <property type="term" value="P:microtubule-based movement"/>
    <property type="evidence" value="ECO:0007669"/>
    <property type="project" value="InterPro"/>
</dbReference>
<dbReference type="Gene3D" id="1.20.58.1120">
    <property type="match status" value="1"/>
</dbReference>
<feature type="compositionally biased region" description="Basic and acidic residues" evidence="2">
    <location>
        <begin position="476"/>
        <end position="490"/>
    </location>
</feature>
<dbReference type="Gene3D" id="1.10.8.710">
    <property type="match status" value="1"/>
</dbReference>
<gene>
    <name evidence="4" type="primary">DYNC1H</name>
    <name evidence="4" type="ORF">TSPGSL018_1712</name>
</gene>
<dbReference type="GO" id="GO:0051959">
    <property type="term" value="F:dynein light intermediate chain binding"/>
    <property type="evidence" value="ECO:0007669"/>
    <property type="project" value="InterPro"/>
</dbReference>
<reference evidence="4" key="1">
    <citation type="submission" date="2014-05" db="EMBL/GenBank/DDBJ databases">
        <title>The transcriptome of the halophilic microalga Tetraselmis sp. GSL018 isolated from the Great Salt Lake, Utah.</title>
        <authorList>
            <person name="Jinkerson R.E."/>
            <person name="D'Adamo S."/>
            <person name="Posewitz M.C."/>
        </authorList>
    </citation>
    <scope>NUCLEOTIDE SEQUENCE</scope>
    <source>
        <strain evidence="4">GSL018</strain>
    </source>
</reference>
<dbReference type="GO" id="GO:0045505">
    <property type="term" value="F:dynein intermediate chain binding"/>
    <property type="evidence" value="ECO:0007669"/>
    <property type="project" value="InterPro"/>
</dbReference>
<feature type="region of interest" description="Disordered" evidence="2">
    <location>
        <begin position="460"/>
        <end position="517"/>
    </location>
</feature>
<comment type="similarity">
    <text evidence="1">Belongs to the dynein heavy chain family.</text>
</comment>
<dbReference type="FunFam" id="1.10.8.710:FF:000004">
    <property type="entry name" value="Dynein axonemal heavy chain 6"/>
    <property type="match status" value="1"/>
</dbReference>
<dbReference type="InterPro" id="IPR043157">
    <property type="entry name" value="Dynein_AAA1S"/>
</dbReference>
<dbReference type="PANTHER" id="PTHR45703:SF36">
    <property type="entry name" value="DYNEIN HEAVY CHAIN, CYTOPLASMIC"/>
    <property type="match status" value="1"/>
</dbReference>
<dbReference type="SUPFAM" id="SSF52540">
    <property type="entry name" value="P-loop containing nucleoside triphosphate hydrolases"/>
    <property type="match status" value="1"/>
</dbReference>
<dbReference type="PANTHER" id="PTHR45703">
    <property type="entry name" value="DYNEIN HEAVY CHAIN"/>
    <property type="match status" value="1"/>
</dbReference>
<evidence type="ECO:0000259" key="3">
    <source>
        <dbReference type="Pfam" id="PF12774"/>
    </source>
</evidence>
<dbReference type="FunFam" id="3.40.50.300:FF:000063">
    <property type="entry name" value="dynein heavy chain 6, axonemal"/>
    <property type="match status" value="1"/>
</dbReference>
<dbReference type="InterPro" id="IPR035699">
    <property type="entry name" value="AAA_6"/>
</dbReference>
<protein>
    <submittedName>
        <fullName evidence="4">Dynein heavy chain 1, cytosolic</fullName>
    </submittedName>
</protein>
<sequence>EQPAQLVLAVSQIYWCRGVEAAILSKDTDVALKGFYEENVSNLLALTKIVIGELTKLSRKIIAALITIDVHARDIVADMIAKRVTELNDFNWQMQLRYGYDEDGDDIIIRQVNAKFIYAYEYLGAQSRLVVTPMTDRCYMTLTGALHLKLGGAPAGPAGTGKTETTKDLGKALGVNCVVFNCGDNLDYKFMGKFFSGLAQCGAWACFDEFNRIDIEVLSVVAQQLLTIQNALKAKLTRFHFEGREMRLVPTCGVFITMNPGYAGRTELPDNLKALFRPMAMMIPDYGLVAEVMLFSEGFQDSKTLSRKMVKLYKLSSEQLSQQDHYDFGMRAVKSVLVMAGSLKRANPDLSEDVVLIRAMRDSNVPKFLVDDLELFQNIISDLFPGVVVPDNDYGELEVAVRAILEQRLLQQPEAFVIKIIQQRMDRWTGINAYQERGDRHHSRQEVGCFRRACGRDLDREHEHSPGRQLHPLPSKWREDQAQPGHHENAFRGAGPGSGLPGNREPMRHGVCAPGGA</sequence>
<dbReference type="Pfam" id="PF12774">
    <property type="entry name" value="AAA_6"/>
    <property type="match status" value="1"/>
</dbReference>
<name>A0A061SG75_9CHLO</name>
<dbReference type="GO" id="GO:0005524">
    <property type="term" value="F:ATP binding"/>
    <property type="evidence" value="ECO:0007669"/>
    <property type="project" value="InterPro"/>
</dbReference>
<evidence type="ECO:0000256" key="2">
    <source>
        <dbReference type="SAM" id="MobiDB-lite"/>
    </source>
</evidence>
<dbReference type="EMBL" id="GBEZ01000785">
    <property type="protein sequence ID" value="JAC84127.1"/>
    <property type="molecule type" value="Transcribed_RNA"/>
</dbReference>